<reference evidence="1" key="1">
    <citation type="submission" date="2019-03" db="EMBL/GenBank/DDBJ databases">
        <authorList>
            <person name="Mank J."/>
            <person name="Almeida P."/>
        </authorList>
    </citation>
    <scope>NUCLEOTIDE SEQUENCE</scope>
    <source>
        <strain evidence="1">78183</strain>
    </source>
</reference>
<sequence length="80" mass="8926">MAFYINKSHLFLDLYQIPSSLVGLIHPNTSLGITKALENLKGDTIKTTQKNPFFLVPNSEFSDLIVRPLSCVKIKGGFNM</sequence>
<dbReference type="AlphaFoldDB" id="A0A6N2KLQ6"/>
<organism evidence="1">
    <name type="scientific">Salix viminalis</name>
    <name type="common">Common osier</name>
    <name type="synonym">Basket willow</name>
    <dbReference type="NCBI Taxonomy" id="40686"/>
    <lineage>
        <taxon>Eukaryota</taxon>
        <taxon>Viridiplantae</taxon>
        <taxon>Streptophyta</taxon>
        <taxon>Embryophyta</taxon>
        <taxon>Tracheophyta</taxon>
        <taxon>Spermatophyta</taxon>
        <taxon>Magnoliopsida</taxon>
        <taxon>eudicotyledons</taxon>
        <taxon>Gunneridae</taxon>
        <taxon>Pentapetalae</taxon>
        <taxon>rosids</taxon>
        <taxon>fabids</taxon>
        <taxon>Malpighiales</taxon>
        <taxon>Salicaceae</taxon>
        <taxon>Saliceae</taxon>
        <taxon>Salix</taxon>
    </lineage>
</organism>
<protein>
    <submittedName>
        <fullName evidence="1">Uncharacterized protein</fullName>
    </submittedName>
</protein>
<accession>A0A6N2KLQ6</accession>
<gene>
    <name evidence="1" type="ORF">SVIM_LOCUS99174</name>
</gene>
<evidence type="ECO:0000313" key="1">
    <source>
        <dbReference type="EMBL" id="VFU28887.1"/>
    </source>
</evidence>
<proteinExistence type="predicted"/>
<name>A0A6N2KLQ6_SALVM</name>
<dbReference type="EMBL" id="CAADRP010000469">
    <property type="protein sequence ID" value="VFU28887.1"/>
    <property type="molecule type" value="Genomic_DNA"/>
</dbReference>